<name>A0A1M6TRS5_PARC5</name>
<dbReference type="SMART" id="SM00909">
    <property type="entry name" value="Germane"/>
    <property type="match status" value="2"/>
</dbReference>
<reference evidence="2 3" key="1">
    <citation type="submission" date="2016-11" db="EMBL/GenBank/DDBJ databases">
        <authorList>
            <person name="Jaros S."/>
            <person name="Januszkiewicz K."/>
            <person name="Wedrychowicz H."/>
        </authorList>
    </citation>
    <scope>NUCLEOTIDE SEQUENCE [LARGE SCALE GENOMIC DNA]</scope>
    <source>
        <strain evidence="2 3">DSM 15212</strain>
    </source>
</reference>
<dbReference type="RefSeq" id="WP_073153654.1">
    <property type="nucleotide sequence ID" value="NZ_FRAG01000104.1"/>
</dbReference>
<keyword evidence="3" id="KW-1185">Reference proteome</keyword>
<evidence type="ECO:0000313" key="2">
    <source>
        <dbReference type="EMBL" id="SHK59682.1"/>
    </source>
</evidence>
<dbReference type="OrthoDB" id="1953838at2"/>
<sequence length="458" mass="51758">MLKTFFNLFLIVVICFLASIIPLNSSLINFPNDLLPNFTLNKSSSKIKPINSSYETNLNEPKLYNPTNIEFIMTGELDKGSFILGESHDIVLEVLNNDSLVKKYINTEFVTGLIDMENNDSKIKYSLDISQENLGLSAGCYNFKIYSTGKIFNGIEPYEISVTYLSNSKYIPSKNTVENGYMYLTLYFPDENYEYLLPVSRKIKYTNKTIRASINNLLLGPNSSLGLSSGSPIPEVPSIWVRKKTAYLNLPRNIGKYDQGSTISQFALNSLVNTLTTLGGVDRVKFLKGGKEVETFFHGTYVREPFERNNNPKVFLGLDTSTERLLLVPIELHENNIDINDLVPTLFNSLKTGIVNDIHHKNLLATIPNNVELLSFEYDNNNLTLNLNNDFLNAYGKRSDIQSMMLDSILYSFNSIPEVNKISIIIDGNKIDSFNNIDISKPLSAPKYINVEQYNKDI</sequence>
<accession>A0A1M6TRS5</accession>
<feature type="domain" description="GerMN" evidence="1">
    <location>
        <begin position="343"/>
        <end position="435"/>
    </location>
</feature>
<dbReference type="Pfam" id="PF10646">
    <property type="entry name" value="Germane"/>
    <property type="match status" value="2"/>
</dbReference>
<dbReference type="AlphaFoldDB" id="A0A1M6TRS5"/>
<organism evidence="2 3">
    <name type="scientific">Paramaledivibacter caminithermalis (strain DSM 15212 / CIP 107654 / DViRD3)</name>
    <name type="common">Clostridium caminithermale</name>
    <dbReference type="NCBI Taxonomy" id="1121301"/>
    <lineage>
        <taxon>Bacteria</taxon>
        <taxon>Bacillati</taxon>
        <taxon>Bacillota</taxon>
        <taxon>Clostridia</taxon>
        <taxon>Peptostreptococcales</taxon>
        <taxon>Caminicellaceae</taxon>
        <taxon>Paramaledivibacter</taxon>
    </lineage>
</organism>
<dbReference type="InterPro" id="IPR019606">
    <property type="entry name" value="GerMN"/>
</dbReference>
<feature type="domain" description="GerMN" evidence="1">
    <location>
        <begin position="210"/>
        <end position="297"/>
    </location>
</feature>
<evidence type="ECO:0000313" key="3">
    <source>
        <dbReference type="Proteomes" id="UP000184465"/>
    </source>
</evidence>
<evidence type="ECO:0000259" key="1">
    <source>
        <dbReference type="SMART" id="SM00909"/>
    </source>
</evidence>
<protein>
    <submittedName>
        <fullName evidence="2">Sporulation and spore germination</fullName>
    </submittedName>
</protein>
<gene>
    <name evidence="2" type="ORF">SAMN02745912_03776</name>
</gene>
<dbReference type="Proteomes" id="UP000184465">
    <property type="component" value="Unassembled WGS sequence"/>
</dbReference>
<dbReference type="EMBL" id="FRAG01000104">
    <property type="protein sequence ID" value="SHK59682.1"/>
    <property type="molecule type" value="Genomic_DNA"/>
</dbReference>
<dbReference type="STRING" id="1121301.SAMN02745912_03776"/>
<proteinExistence type="predicted"/>